<dbReference type="Gene3D" id="3.10.450.40">
    <property type="match status" value="2"/>
</dbReference>
<dbReference type="InterPro" id="IPR000269">
    <property type="entry name" value="Cu_amine_oxidase"/>
</dbReference>
<sequence length="852" mass="96682">MERDSQYHQLSKADVDENNRHHTHSQRRHKRLGRVLLACLSTVAVSLYFYSSSRRFPFASYASSQHTPELLDTATWDSRIPLEQCTQPLAPTAKPPAPINLWASLTVSESTTIQAWLEKPERGLNLTRVSSSSNSFKSPSSLAHNSIFIIEAYRPSKAEALAYLDSSDPYKEAPPKRYARVTIHHGAEMPTPVIRDYLVGPIPVGKETELKPLKEIYHAENGEIPWNARGFLDGNDFNMLWNNETDELIEVMKELFNATFGGPEGDSLVAGGSGPFSFDGSFRRLWLSWRRNVPGPWLHPLNFFQYIDISGTDPAQWKILKIVYNWQVFQGTLIRNPPLESSSSNHNWTQRTRTGLVRDLDHLPGPRSVSFAGLRFRVDLPTQFVSWMGWSFYLSFDRDMGLSLFDIRFLFDSSSSNKSNHTQPGGRRIIYELSPQEALAQYAGNDPMQTTTAWLDRFFGMGGGARDLLEYYDCPAEAVYLPVETRSPTGTIRRERAICVFESDSGRPITRHTGWMEGEFGATKGYVLTVRSISTVGNYDYNGTIEVRVSASGYLQGGFWEPKQKGYGGRIRDSTMGNLHDHVINFKVDFDIAGTSNSLLETTTSQETVTQPWFDEDWGNEVIQQKIHKRFIENENEALLKYPRNFQGGYAIVNQEERNSWGYPRGYAIHPGYSPVHNTVIGSKRLLNNADWARYNLAVSQRKDTEPSSSSMWNMNLPGKPVVDFHKFFDGENITQKDLVAWPQAEDSPNTKTNIAMSSFILTPLNYFDSDISMQSSNAILLSVPQNPEDPFTFDDYGVQQDFSCIPEPLKPFEYSTVQLFDLDGKKVSGDARSMEDLRKMAELFHRVKIEH</sequence>
<evidence type="ECO:0000256" key="4">
    <source>
        <dbReference type="ARBA" id="ARBA00022772"/>
    </source>
</evidence>
<feature type="transmembrane region" description="Helical" evidence="11">
    <location>
        <begin position="32"/>
        <end position="50"/>
    </location>
</feature>
<dbReference type="Proteomes" id="UP000559256">
    <property type="component" value="Unassembled WGS sequence"/>
</dbReference>
<evidence type="ECO:0000256" key="9">
    <source>
        <dbReference type="RuleBase" id="RU000672"/>
    </source>
</evidence>
<dbReference type="AlphaFoldDB" id="A0A8H5LSL0"/>
<dbReference type="OrthoDB" id="3341590at2759"/>
<evidence type="ECO:0000256" key="11">
    <source>
        <dbReference type="SAM" id="Phobius"/>
    </source>
</evidence>
<protein>
    <recommendedName>
        <fullName evidence="9">Amine oxidase</fullName>
        <ecNumber evidence="9">1.4.3.-</ecNumber>
    </recommendedName>
</protein>
<comment type="similarity">
    <text evidence="2 9">Belongs to the copper/topaquinone oxidase family.</text>
</comment>
<evidence type="ECO:0000313" key="14">
    <source>
        <dbReference type="Proteomes" id="UP000559256"/>
    </source>
</evidence>
<dbReference type="GO" id="GO:0008131">
    <property type="term" value="F:primary methylamine oxidase activity"/>
    <property type="evidence" value="ECO:0007669"/>
    <property type="project" value="InterPro"/>
</dbReference>
<feature type="active site" description="Schiff-base intermediate with substrate; via topaquinone" evidence="7">
    <location>
        <position position="539"/>
    </location>
</feature>
<feature type="active site" description="Proton acceptor" evidence="7">
    <location>
        <position position="456"/>
    </location>
</feature>
<feature type="compositionally biased region" description="Basic and acidic residues" evidence="10">
    <location>
        <begin position="1"/>
        <end position="20"/>
    </location>
</feature>
<dbReference type="PRINTS" id="PR00766">
    <property type="entry name" value="CUDAOXIDASE"/>
</dbReference>
<evidence type="ECO:0000256" key="10">
    <source>
        <dbReference type="SAM" id="MobiDB-lite"/>
    </source>
</evidence>
<proteinExistence type="inferred from homology"/>
<comment type="caution">
    <text evidence="13">The sequence shown here is derived from an EMBL/GenBank/DDBJ whole genome shotgun (WGS) entry which is preliminary data.</text>
</comment>
<feature type="modified residue" description="2',4',5'-topaquinone" evidence="8">
    <location>
        <position position="539"/>
    </location>
</feature>
<dbReference type="GO" id="GO:0005886">
    <property type="term" value="C:plasma membrane"/>
    <property type="evidence" value="ECO:0007669"/>
    <property type="project" value="TreeGrafter"/>
</dbReference>
<evidence type="ECO:0000256" key="2">
    <source>
        <dbReference type="ARBA" id="ARBA00007983"/>
    </source>
</evidence>
<dbReference type="SUPFAM" id="SSF49998">
    <property type="entry name" value="Amine oxidase catalytic domain"/>
    <property type="match status" value="1"/>
</dbReference>
<reference evidence="13 14" key="1">
    <citation type="journal article" date="2020" name="ISME J.">
        <title>Uncovering the hidden diversity of litter-decomposition mechanisms in mushroom-forming fungi.</title>
        <authorList>
            <person name="Floudas D."/>
            <person name="Bentzer J."/>
            <person name="Ahren D."/>
            <person name="Johansson T."/>
            <person name="Persson P."/>
            <person name="Tunlid A."/>
        </authorList>
    </citation>
    <scope>NUCLEOTIDE SEQUENCE [LARGE SCALE GENOMIC DNA]</scope>
    <source>
        <strain evidence="13 14">CBS 291.85</strain>
    </source>
</reference>
<dbReference type="GO" id="GO:0005507">
    <property type="term" value="F:copper ion binding"/>
    <property type="evidence" value="ECO:0007669"/>
    <property type="project" value="InterPro"/>
</dbReference>
<keyword evidence="11" id="KW-0812">Transmembrane</keyword>
<gene>
    <name evidence="13" type="ORF">D9758_004498</name>
</gene>
<accession>A0A8H5LSL0</accession>
<dbReference type="PANTHER" id="PTHR10638">
    <property type="entry name" value="COPPER AMINE OXIDASE"/>
    <property type="match status" value="1"/>
</dbReference>
<evidence type="ECO:0000256" key="1">
    <source>
        <dbReference type="ARBA" id="ARBA00001935"/>
    </source>
</evidence>
<keyword evidence="5 9" id="KW-0560">Oxidoreductase</keyword>
<dbReference type="GO" id="GO:0009308">
    <property type="term" value="P:amine metabolic process"/>
    <property type="evidence" value="ECO:0007669"/>
    <property type="project" value="UniProtKB-UniRule"/>
</dbReference>
<keyword evidence="11" id="KW-1133">Transmembrane helix</keyword>
<dbReference type="InterPro" id="IPR016182">
    <property type="entry name" value="Cu_amine_oxidase_N-reg"/>
</dbReference>
<organism evidence="13 14">
    <name type="scientific">Tetrapyrgos nigripes</name>
    <dbReference type="NCBI Taxonomy" id="182062"/>
    <lineage>
        <taxon>Eukaryota</taxon>
        <taxon>Fungi</taxon>
        <taxon>Dikarya</taxon>
        <taxon>Basidiomycota</taxon>
        <taxon>Agaricomycotina</taxon>
        <taxon>Agaricomycetes</taxon>
        <taxon>Agaricomycetidae</taxon>
        <taxon>Agaricales</taxon>
        <taxon>Marasmiineae</taxon>
        <taxon>Marasmiaceae</taxon>
        <taxon>Tetrapyrgos</taxon>
    </lineage>
</organism>
<evidence type="ECO:0000313" key="13">
    <source>
        <dbReference type="EMBL" id="KAF5367943.1"/>
    </source>
</evidence>
<keyword evidence="4 7" id="KW-0801">TPQ</keyword>
<feature type="domain" description="Copper amine oxidase catalytic" evidence="12">
    <location>
        <begin position="367"/>
        <end position="773"/>
    </location>
</feature>
<dbReference type="EMBL" id="JAACJM010000017">
    <property type="protein sequence ID" value="KAF5367943.1"/>
    <property type="molecule type" value="Genomic_DNA"/>
</dbReference>
<name>A0A8H5LSL0_9AGAR</name>
<comment type="PTM">
    <text evidence="8 9">Topaquinone (TPQ) is generated by copper-dependent autoxidation of a specific tyrosyl residue.</text>
</comment>
<dbReference type="PANTHER" id="PTHR10638:SF20">
    <property type="entry name" value="AMINE OXIDASE"/>
    <property type="match status" value="1"/>
</dbReference>
<dbReference type="Pfam" id="PF01179">
    <property type="entry name" value="Cu_amine_oxid"/>
    <property type="match status" value="1"/>
</dbReference>
<dbReference type="GO" id="GO:0048038">
    <property type="term" value="F:quinone binding"/>
    <property type="evidence" value="ECO:0007669"/>
    <property type="project" value="InterPro"/>
</dbReference>
<evidence type="ECO:0000256" key="8">
    <source>
        <dbReference type="PIRSR" id="PIRSR600269-51"/>
    </source>
</evidence>
<evidence type="ECO:0000256" key="3">
    <source>
        <dbReference type="ARBA" id="ARBA00022723"/>
    </source>
</evidence>
<keyword evidence="11" id="KW-0472">Membrane</keyword>
<comment type="cofactor">
    <cofactor evidence="9">
        <name>Cu cation</name>
        <dbReference type="ChEBI" id="CHEBI:23378"/>
    </cofactor>
    <text evidence="9">Contains 1 topaquinone per subunit.</text>
</comment>
<dbReference type="EC" id="1.4.3.-" evidence="9"/>
<dbReference type="SUPFAM" id="SSF54416">
    <property type="entry name" value="Amine oxidase N-terminal region"/>
    <property type="match status" value="2"/>
</dbReference>
<keyword evidence="3 9" id="KW-0479">Metal-binding</keyword>
<keyword evidence="6 9" id="KW-0186">Copper</keyword>
<evidence type="ECO:0000256" key="5">
    <source>
        <dbReference type="ARBA" id="ARBA00023002"/>
    </source>
</evidence>
<feature type="region of interest" description="Disordered" evidence="10">
    <location>
        <begin position="1"/>
        <end position="28"/>
    </location>
</feature>
<dbReference type="InterPro" id="IPR036460">
    <property type="entry name" value="Cu_amine_oxidase_C_sf"/>
</dbReference>
<evidence type="ECO:0000259" key="12">
    <source>
        <dbReference type="Pfam" id="PF01179"/>
    </source>
</evidence>
<dbReference type="InterPro" id="IPR015798">
    <property type="entry name" value="Cu_amine_oxidase_C"/>
</dbReference>
<dbReference type="Gene3D" id="2.70.98.20">
    <property type="entry name" value="Copper amine oxidase, catalytic domain"/>
    <property type="match status" value="1"/>
</dbReference>
<evidence type="ECO:0000256" key="6">
    <source>
        <dbReference type="ARBA" id="ARBA00023008"/>
    </source>
</evidence>
<comment type="cofactor">
    <cofactor evidence="1">
        <name>Cu cation</name>
        <dbReference type="ChEBI" id="CHEBI:23378"/>
    </cofactor>
</comment>
<evidence type="ECO:0000256" key="7">
    <source>
        <dbReference type="PIRSR" id="PIRSR600269-50"/>
    </source>
</evidence>
<keyword evidence="14" id="KW-1185">Reference proteome</keyword>